<accession>A0A1H6FIY7</accession>
<gene>
    <name evidence="1" type="ORF">SAMN02745716_0006</name>
</gene>
<evidence type="ECO:0000313" key="2">
    <source>
        <dbReference type="Proteomes" id="UP000222056"/>
    </source>
</evidence>
<protein>
    <submittedName>
        <fullName evidence="1">Uncharacterized protein</fullName>
    </submittedName>
</protein>
<sequence>MTGQRLEPLALPLPAELIDHLAERVAEILAERRQVPDDGWLRGADAIARYIDAPRSRVYALASCTPPRIPVHRDGSALIARKSELDDWLRNGGGRRP</sequence>
<dbReference type="STRING" id="29539.SAMN02745716_0006"/>
<evidence type="ECO:0000313" key="1">
    <source>
        <dbReference type="EMBL" id="SEH10160.1"/>
    </source>
</evidence>
<dbReference type="OrthoDB" id="5524782at2"/>
<dbReference type="AlphaFoldDB" id="A0A1H6FIY7"/>
<keyword evidence="2" id="KW-1185">Reference proteome</keyword>
<reference evidence="2" key="1">
    <citation type="submission" date="2016-10" db="EMBL/GenBank/DDBJ databases">
        <authorList>
            <person name="Varghese N."/>
            <person name="Submissions S."/>
        </authorList>
    </citation>
    <scope>NUCLEOTIDE SEQUENCE [LARGE SCALE GENOMIC DNA]</scope>
    <source>
        <strain evidence="2">ATCC 35263</strain>
    </source>
</reference>
<dbReference type="RefSeq" id="WP_093115070.1">
    <property type="nucleotide sequence ID" value="NZ_FNWJ01000001.1"/>
</dbReference>
<proteinExistence type="predicted"/>
<dbReference type="EMBL" id="FNWJ01000001">
    <property type="protein sequence ID" value="SEH10160.1"/>
    <property type="molecule type" value="Genomic_DNA"/>
</dbReference>
<organism evidence="1 2">
    <name type="scientific">Thermoleophilum album</name>
    <dbReference type="NCBI Taxonomy" id="29539"/>
    <lineage>
        <taxon>Bacteria</taxon>
        <taxon>Bacillati</taxon>
        <taxon>Actinomycetota</taxon>
        <taxon>Thermoleophilia</taxon>
        <taxon>Thermoleophilales</taxon>
        <taxon>Thermoleophilaceae</taxon>
        <taxon>Thermoleophilum</taxon>
    </lineage>
</organism>
<name>A0A1H6FIY7_THEAL</name>
<dbReference type="Proteomes" id="UP000222056">
    <property type="component" value="Unassembled WGS sequence"/>
</dbReference>